<feature type="transmembrane region" description="Helical" evidence="1">
    <location>
        <begin position="124"/>
        <end position="141"/>
    </location>
</feature>
<evidence type="ECO:0008006" key="4">
    <source>
        <dbReference type="Google" id="ProtNLM"/>
    </source>
</evidence>
<keyword evidence="1" id="KW-0472">Membrane</keyword>
<sequence>MNQRGYLYLSLMVAVGILSFSLPSETAMFPLLIVWPVGLGYFIYYIFHKDLHHGIFKALLLSFAILALAFIPVVGWLILLGFVIYNLKRTLGSLKNLWPDLKLSLIFYGVFLCRTILEIEVDDLAPFAALATIYLLAAVIYCRKLQVLPYREGLLKLSLMWLALPFIVLLIISIFSALGNLFKTVTGTVTRTILTPQTVSAHMRGGVEIAAYTRNISSTVTQITTSTAPNTAVIGASVVASGVTGEVAESAQKKSDHA</sequence>
<dbReference type="Proteomes" id="UP001476583">
    <property type="component" value="Chromosome"/>
</dbReference>
<keyword evidence="1" id="KW-0812">Transmembrane</keyword>
<proteinExistence type="predicted"/>
<feature type="transmembrane region" description="Helical" evidence="1">
    <location>
        <begin position="59"/>
        <end position="85"/>
    </location>
</feature>
<accession>A0ABZ2RPQ1</accession>
<organism evidence="2 3">
    <name type="scientific">Ectopseudomonas mendocina</name>
    <name type="common">Pseudomonas mendocina</name>
    <dbReference type="NCBI Taxonomy" id="300"/>
    <lineage>
        <taxon>Bacteria</taxon>
        <taxon>Pseudomonadati</taxon>
        <taxon>Pseudomonadota</taxon>
        <taxon>Gammaproteobacteria</taxon>
        <taxon>Pseudomonadales</taxon>
        <taxon>Pseudomonadaceae</taxon>
        <taxon>Ectopseudomonas</taxon>
    </lineage>
</organism>
<feature type="transmembrane region" description="Helical" evidence="1">
    <location>
        <begin position="5"/>
        <end position="22"/>
    </location>
</feature>
<evidence type="ECO:0000256" key="1">
    <source>
        <dbReference type="SAM" id="Phobius"/>
    </source>
</evidence>
<name>A0ABZ2RPQ1_ECTME</name>
<keyword evidence="1" id="KW-1133">Transmembrane helix</keyword>
<feature type="transmembrane region" description="Helical" evidence="1">
    <location>
        <begin position="97"/>
        <end position="117"/>
    </location>
</feature>
<keyword evidence="3" id="KW-1185">Reference proteome</keyword>
<evidence type="ECO:0000313" key="2">
    <source>
        <dbReference type="EMBL" id="WXL26631.1"/>
    </source>
</evidence>
<gene>
    <name evidence="2" type="ORF">WG219_03895</name>
</gene>
<dbReference type="EMBL" id="CP148074">
    <property type="protein sequence ID" value="WXL26631.1"/>
    <property type="molecule type" value="Genomic_DNA"/>
</dbReference>
<feature type="transmembrane region" description="Helical" evidence="1">
    <location>
        <begin position="28"/>
        <end position="47"/>
    </location>
</feature>
<evidence type="ECO:0000313" key="3">
    <source>
        <dbReference type="Proteomes" id="UP001476583"/>
    </source>
</evidence>
<feature type="transmembrane region" description="Helical" evidence="1">
    <location>
        <begin position="161"/>
        <end position="182"/>
    </location>
</feature>
<reference evidence="2 3" key="1">
    <citation type="submission" date="2024-03" db="EMBL/GenBank/DDBJ databases">
        <title>Complete genome of BD2.</title>
        <authorList>
            <person name="Cao G."/>
        </authorList>
    </citation>
    <scope>NUCLEOTIDE SEQUENCE [LARGE SCALE GENOMIC DNA]</scope>
    <source>
        <strain evidence="2 3">BD2</strain>
    </source>
</reference>
<protein>
    <recommendedName>
        <fullName evidence="4">Transmembrane protein</fullName>
    </recommendedName>
</protein>